<keyword evidence="1" id="KW-0472">Membrane</keyword>
<sequence length="146" mass="14965">MEILREITPLRSATAGTVVVAGLAFSMSFTKLSGLAGANGVSGWQAWMLPIILDGLVVVATAASAAMKRGRWYAWLLLVAGTAASVAGNMAYAHMVAPGNVVALILAAGPPIVLFLVTHLTIMLAHQTEESDGVEEPVVSPALAAA</sequence>
<protein>
    <recommendedName>
        <fullName evidence="4">DUF2637 domain-containing protein</fullName>
    </recommendedName>
</protein>
<name>A0A514DHE7_9CAUD</name>
<proteinExistence type="predicted"/>
<keyword evidence="1" id="KW-0812">Transmembrane</keyword>
<organism evidence="2 3">
    <name type="scientific">Mycobacterium phage Stephig9</name>
    <dbReference type="NCBI Taxonomy" id="2591224"/>
    <lineage>
        <taxon>Viruses</taxon>
        <taxon>Duplodnaviria</taxon>
        <taxon>Heunggongvirae</taxon>
        <taxon>Uroviricota</taxon>
        <taxon>Caudoviricetes</taxon>
        <taxon>Fromanvirus</taxon>
        <taxon>Fromanvirus astro</taxon>
    </lineage>
</organism>
<reference evidence="2 3" key="1">
    <citation type="submission" date="2019-05" db="EMBL/GenBank/DDBJ databases">
        <authorList>
            <person name="Chung H.-M."/>
            <person name="Dalia R."/>
            <person name="Diaz J."/>
            <person name="Khakhina S."/>
            <person name="Lee-Soety J.Y."/>
            <person name="Lindberg H.M."/>
            <person name="Pape-Zambito D.A."/>
            <person name="Sunnen C.N."/>
            <person name="Garlena R.A."/>
            <person name="Russell D.A."/>
            <person name="Pope W.H."/>
            <person name="Jacobs-Sera D."/>
            <person name="Hatfull G.F."/>
        </authorList>
    </citation>
    <scope>NUCLEOTIDE SEQUENCE [LARGE SCALE GENOMIC DNA]</scope>
</reference>
<dbReference type="Pfam" id="PF10935">
    <property type="entry name" value="DUF2637"/>
    <property type="match status" value="1"/>
</dbReference>
<feature type="transmembrane region" description="Helical" evidence="1">
    <location>
        <begin position="44"/>
        <end position="65"/>
    </location>
</feature>
<gene>
    <name evidence="2" type="primary">31</name>
    <name evidence="2" type="ORF">SEA_STEPHIG9_31</name>
</gene>
<keyword evidence="1" id="KW-1133">Transmembrane helix</keyword>
<evidence type="ECO:0000313" key="3">
    <source>
        <dbReference type="Proteomes" id="UP000317263"/>
    </source>
</evidence>
<dbReference type="Proteomes" id="UP000317263">
    <property type="component" value="Segment"/>
</dbReference>
<feature type="transmembrane region" description="Helical" evidence="1">
    <location>
        <begin position="72"/>
        <end position="95"/>
    </location>
</feature>
<feature type="transmembrane region" description="Helical" evidence="1">
    <location>
        <begin position="101"/>
        <end position="122"/>
    </location>
</feature>
<evidence type="ECO:0008006" key="4">
    <source>
        <dbReference type="Google" id="ProtNLM"/>
    </source>
</evidence>
<evidence type="ECO:0000313" key="2">
    <source>
        <dbReference type="EMBL" id="QDH93046.1"/>
    </source>
</evidence>
<evidence type="ECO:0000256" key="1">
    <source>
        <dbReference type="SAM" id="Phobius"/>
    </source>
</evidence>
<dbReference type="EMBL" id="MK937605">
    <property type="protein sequence ID" value="QDH93046.1"/>
    <property type="molecule type" value="Genomic_DNA"/>
</dbReference>
<feature type="transmembrane region" description="Helical" evidence="1">
    <location>
        <begin position="12"/>
        <end position="32"/>
    </location>
</feature>
<accession>A0A514DHE7</accession>
<dbReference type="InterPro" id="IPR021235">
    <property type="entry name" value="DUF2637"/>
</dbReference>